<dbReference type="SUPFAM" id="SSF58104">
    <property type="entry name" value="Methyl-accepting chemotaxis protein (MCP) signaling domain"/>
    <property type="match status" value="1"/>
</dbReference>
<feature type="domain" description="Methyl-accepting transducer" evidence="6">
    <location>
        <begin position="394"/>
        <end position="630"/>
    </location>
</feature>
<feature type="domain" description="HAMP" evidence="7">
    <location>
        <begin position="337"/>
        <end position="389"/>
    </location>
</feature>
<dbReference type="FunFam" id="1.10.287.950:FF:000001">
    <property type="entry name" value="Methyl-accepting chemotaxis sensory transducer"/>
    <property type="match status" value="1"/>
</dbReference>
<gene>
    <name evidence="8" type="ORF">DBZ36_10805</name>
</gene>
<reference evidence="8 9" key="1">
    <citation type="submission" date="2018-09" db="EMBL/GenBank/DDBJ databases">
        <authorList>
            <person name="Wang Z."/>
        </authorList>
    </citation>
    <scope>NUCLEOTIDE SEQUENCE [LARGE SCALE GENOMIC DNA]</scope>
    <source>
        <strain evidence="8 9">ALS 81</strain>
    </source>
</reference>
<evidence type="ECO:0000313" key="9">
    <source>
        <dbReference type="Proteomes" id="UP000286482"/>
    </source>
</evidence>
<dbReference type="PROSITE" id="PS50111">
    <property type="entry name" value="CHEMOTAXIS_TRANSDUC_2"/>
    <property type="match status" value="1"/>
</dbReference>
<evidence type="ECO:0000313" key="8">
    <source>
        <dbReference type="EMBL" id="RKF18869.1"/>
    </source>
</evidence>
<feature type="transmembrane region" description="Helical" evidence="5">
    <location>
        <begin position="315"/>
        <end position="336"/>
    </location>
</feature>
<dbReference type="EMBL" id="RAQO01000005">
    <property type="protein sequence ID" value="RKF18869.1"/>
    <property type="molecule type" value="Genomic_DNA"/>
</dbReference>
<dbReference type="InterPro" id="IPR003660">
    <property type="entry name" value="HAMP_dom"/>
</dbReference>
<dbReference type="PANTHER" id="PTHR32089:SF70">
    <property type="entry name" value="ENERGY TAXIS MODULATING METHYL ACCEPTING SENSORY TRANSDUCER"/>
    <property type="match status" value="1"/>
</dbReference>
<evidence type="ECO:0000256" key="3">
    <source>
        <dbReference type="ARBA" id="ARBA00029447"/>
    </source>
</evidence>
<protein>
    <submittedName>
        <fullName evidence="8">Methyl-accepting chemotaxis protein</fullName>
    </submittedName>
</protein>
<dbReference type="OrthoDB" id="9781845at2"/>
<dbReference type="CDD" id="cd06225">
    <property type="entry name" value="HAMP"/>
    <property type="match status" value="1"/>
</dbReference>
<dbReference type="GO" id="GO:0007165">
    <property type="term" value="P:signal transduction"/>
    <property type="evidence" value="ECO:0007669"/>
    <property type="project" value="UniProtKB-KW"/>
</dbReference>
<keyword evidence="5" id="KW-0472">Membrane</keyword>
<dbReference type="Pfam" id="PF00672">
    <property type="entry name" value="HAMP"/>
    <property type="match status" value="1"/>
</dbReference>
<evidence type="ECO:0000256" key="1">
    <source>
        <dbReference type="ARBA" id="ARBA00004370"/>
    </source>
</evidence>
<keyword evidence="5" id="KW-1133">Transmembrane helix</keyword>
<name>A0A420EDQ8_9ALTE</name>
<dbReference type="SMART" id="SM00283">
    <property type="entry name" value="MA"/>
    <property type="match status" value="1"/>
</dbReference>
<comment type="similarity">
    <text evidence="3">Belongs to the methyl-accepting chemotaxis (MCP) protein family.</text>
</comment>
<keyword evidence="2 4" id="KW-0807">Transducer</keyword>
<comment type="subcellular location">
    <subcellularLocation>
        <location evidence="1">Membrane</location>
    </subcellularLocation>
</comment>
<accession>A0A420EDQ8</accession>
<dbReference type="PANTHER" id="PTHR32089">
    <property type="entry name" value="METHYL-ACCEPTING CHEMOTAXIS PROTEIN MCPB"/>
    <property type="match status" value="1"/>
</dbReference>
<dbReference type="RefSeq" id="WP_120354949.1">
    <property type="nucleotide sequence ID" value="NZ_RAQO01000005.1"/>
</dbReference>
<dbReference type="GO" id="GO:0016020">
    <property type="term" value="C:membrane"/>
    <property type="evidence" value="ECO:0007669"/>
    <property type="project" value="UniProtKB-SubCell"/>
</dbReference>
<evidence type="ECO:0000256" key="2">
    <source>
        <dbReference type="ARBA" id="ARBA00023224"/>
    </source>
</evidence>
<keyword evidence="5" id="KW-0812">Transmembrane</keyword>
<comment type="caution">
    <text evidence="8">The sequence shown here is derived from an EMBL/GenBank/DDBJ whole genome shotgun (WGS) entry which is preliminary data.</text>
</comment>
<dbReference type="InterPro" id="IPR004089">
    <property type="entry name" value="MCPsignal_dom"/>
</dbReference>
<proteinExistence type="inferred from homology"/>
<dbReference type="Proteomes" id="UP000286482">
    <property type="component" value="Unassembled WGS sequence"/>
</dbReference>
<dbReference type="PROSITE" id="PS50885">
    <property type="entry name" value="HAMP"/>
    <property type="match status" value="1"/>
</dbReference>
<dbReference type="AlphaFoldDB" id="A0A420EDQ8"/>
<organism evidence="8 9">
    <name type="scientific">Alginatibacterium sediminis</name>
    <dbReference type="NCBI Taxonomy" id="2164068"/>
    <lineage>
        <taxon>Bacteria</taxon>
        <taxon>Pseudomonadati</taxon>
        <taxon>Pseudomonadota</taxon>
        <taxon>Gammaproteobacteria</taxon>
        <taxon>Alteromonadales</taxon>
        <taxon>Alteromonadaceae</taxon>
        <taxon>Alginatibacterium</taxon>
    </lineage>
</organism>
<evidence type="ECO:0000256" key="5">
    <source>
        <dbReference type="SAM" id="Phobius"/>
    </source>
</evidence>
<dbReference type="Gene3D" id="1.10.287.950">
    <property type="entry name" value="Methyl-accepting chemotaxis protein"/>
    <property type="match status" value="1"/>
</dbReference>
<evidence type="ECO:0000259" key="6">
    <source>
        <dbReference type="PROSITE" id="PS50111"/>
    </source>
</evidence>
<evidence type="ECO:0000259" key="7">
    <source>
        <dbReference type="PROSITE" id="PS50885"/>
    </source>
</evidence>
<keyword evidence="9" id="KW-1185">Reference proteome</keyword>
<dbReference type="SMART" id="SM00304">
    <property type="entry name" value="HAMP"/>
    <property type="match status" value="1"/>
</dbReference>
<sequence length="666" mass="73062">MQLTVVARTIGGFAILLVLLLVLAGVAFTTQNSMNEQQLFTQNTISPMQSEAAKLSQLLLKANKSAMQHLSIRDAAQRQQVEQELKTTETEFNQIAEQAKERYTQYPQLLSSFEQANALAQQAFVLEHQQEEHHNKQLLAHAKVLSALQKFKEDWGFFKGDADDLSWDLSGDENSSDRFALQFMTQIAAEYSSEANASLAVANINDFKASISLQKDRYDNMVMTTENLGNAKEVIMDRMADYLTVMNNSLNQDGNLYTSLESYLQLSDEALQIVAQLNETVNQADQSFQALDIIVEELASATHIKSKQSSETATMILAIIVVISVFIALIVGWTTVQRIRRPMNVILGSLEKMASGDLSIALKMDSQDEFGQIATQVNTLKEKLVSIVQNLNEVSGKVTEVAEQATDITHRTQQQIELQRKESDSVATAIAEMDASATEVASNAQAALDEVESMNAVALDNRQSIDNNLESTNNLDNEMKKANEALVVLEKEVDGIGAIVQTIQEITGQTNLLALNAAIEAARAGAHGRGFAVVADEVRSLATRTQSATKEIEELVESLHRSAKTTVSSMQSNQKETQTMVNHASVMGDSFVGLQEAISRVRQSSTQISSAAHEQTSVAHELNTNISRIVDMAGNIAKESQTSAERSETLLGLANRQKDLVGEFKL</sequence>
<evidence type="ECO:0000256" key="4">
    <source>
        <dbReference type="PROSITE-ProRule" id="PRU00284"/>
    </source>
</evidence>
<dbReference type="GO" id="GO:0006935">
    <property type="term" value="P:chemotaxis"/>
    <property type="evidence" value="ECO:0007669"/>
    <property type="project" value="UniProtKB-ARBA"/>
</dbReference>
<dbReference type="Pfam" id="PF00015">
    <property type="entry name" value="MCPsignal"/>
    <property type="match status" value="1"/>
</dbReference>